<proteinExistence type="predicted"/>
<feature type="region of interest" description="Disordered" evidence="1">
    <location>
        <begin position="1"/>
        <end position="88"/>
    </location>
</feature>
<accession>A0A9Q1H962</accession>
<dbReference type="EMBL" id="JAIZAY010000006">
    <property type="protein sequence ID" value="KAJ8040467.1"/>
    <property type="molecule type" value="Genomic_DNA"/>
</dbReference>
<feature type="compositionally biased region" description="Basic and acidic residues" evidence="1">
    <location>
        <begin position="48"/>
        <end position="59"/>
    </location>
</feature>
<gene>
    <name evidence="2" type="ORF">HOLleu_14764</name>
</gene>
<organism evidence="2 3">
    <name type="scientific">Holothuria leucospilota</name>
    <name type="common">Black long sea cucumber</name>
    <name type="synonym">Mertensiothuria leucospilota</name>
    <dbReference type="NCBI Taxonomy" id="206669"/>
    <lineage>
        <taxon>Eukaryota</taxon>
        <taxon>Metazoa</taxon>
        <taxon>Echinodermata</taxon>
        <taxon>Eleutherozoa</taxon>
        <taxon>Echinozoa</taxon>
        <taxon>Holothuroidea</taxon>
        <taxon>Aspidochirotacea</taxon>
        <taxon>Aspidochirotida</taxon>
        <taxon>Holothuriidae</taxon>
        <taxon>Holothuria</taxon>
    </lineage>
</organism>
<reference evidence="2" key="1">
    <citation type="submission" date="2021-10" db="EMBL/GenBank/DDBJ databases">
        <title>Tropical sea cucumber genome reveals ecological adaptation and Cuvierian tubules defense mechanism.</title>
        <authorList>
            <person name="Chen T."/>
        </authorList>
    </citation>
    <scope>NUCLEOTIDE SEQUENCE</scope>
    <source>
        <strain evidence="2">Nanhai2018</strain>
        <tissue evidence="2">Muscle</tissue>
    </source>
</reference>
<feature type="region of interest" description="Disordered" evidence="1">
    <location>
        <begin position="121"/>
        <end position="140"/>
    </location>
</feature>
<evidence type="ECO:0000313" key="3">
    <source>
        <dbReference type="Proteomes" id="UP001152320"/>
    </source>
</evidence>
<dbReference type="AlphaFoldDB" id="A0A9Q1H962"/>
<comment type="caution">
    <text evidence="2">The sequence shown here is derived from an EMBL/GenBank/DDBJ whole genome shotgun (WGS) entry which is preliminary data.</text>
</comment>
<evidence type="ECO:0000313" key="2">
    <source>
        <dbReference type="EMBL" id="KAJ8040467.1"/>
    </source>
</evidence>
<sequence>MTERHSHFSPRVQRTKAVNTADKGAEGADYENAGVPSDPEGYSGLQKELNDSQSKRYEELDQTQSSKADRTSYDQVTTNHSETRQKETVLEYEEVPMTVGIGESSRTLQMKFESGKYGNAYEVPNNHHDGDSGAYSNTFS</sequence>
<evidence type="ECO:0000256" key="1">
    <source>
        <dbReference type="SAM" id="MobiDB-lite"/>
    </source>
</evidence>
<name>A0A9Q1H962_HOLLE</name>
<dbReference type="Proteomes" id="UP001152320">
    <property type="component" value="Chromosome 6"/>
</dbReference>
<keyword evidence="3" id="KW-1185">Reference proteome</keyword>
<protein>
    <submittedName>
        <fullName evidence="2">Uncharacterized protein</fullName>
    </submittedName>
</protein>